<dbReference type="NCBIfam" id="TIGR02444">
    <property type="entry name" value="TIGR02444 family protein"/>
    <property type="match status" value="1"/>
</dbReference>
<dbReference type="OrthoDB" id="7875767at2"/>
<evidence type="ECO:0000256" key="1">
    <source>
        <dbReference type="SAM" id="MobiDB-lite"/>
    </source>
</evidence>
<dbReference type="EMBL" id="CP031417">
    <property type="protein sequence ID" value="AXK83641.1"/>
    <property type="molecule type" value="Genomic_DNA"/>
</dbReference>
<reference evidence="2 3" key="1">
    <citation type="submission" date="2018-07" db="EMBL/GenBank/DDBJ databases">
        <authorList>
            <person name="Quirk P.G."/>
            <person name="Krulwich T.A."/>
        </authorList>
    </citation>
    <scope>NUCLEOTIDE SEQUENCE [LARGE SCALE GENOMIC DNA]</scope>
    <source>
        <strain evidence="2 3">CC-BB4</strain>
    </source>
</reference>
<evidence type="ECO:0000313" key="2">
    <source>
        <dbReference type="EMBL" id="AXK83641.1"/>
    </source>
</evidence>
<dbReference type="KEGG" id="ptaw:DW352_25815"/>
<feature type="region of interest" description="Disordered" evidence="1">
    <location>
        <begin position="1"/>
        <end position="34"/>
    </location>
</feature>
<keyword evidence="3" id="KW-1185">Reference proteome</keyword>
<accession>A0A346A394</accession>
<protein>
    <submittedName>
        <fullName evidence="2">TIGR02444 family protein</fullName>
    </submittedName>
</protein>
<dbReference type="AlphaFoldDB" id="A0A346A394"/>
<organism evidence="2 3">
    <name type="scientific">Pseudolabrys taiwanensis</name>
    <dbReference type="NCBI Taxonomy" id="331696"/>
    <lineage>
        <taxon>Bacteria</taxon>
        <taxon>Pseudomonadati</taxon>
        <taxon>Pseudomonadota</taxon>
        <taxon>Alphaproteobacteria</taxon>
        <taxon>Hyphomicrobiales</taxon>
        <taxon>Xanthobacteraceae</taxon>
        <taxon>Pseudolabrys</taxon>
    </lineage>
</organism>
<dbReference type="Proteomes" id="UP000254889">
    <property type="component" value="Chromosome"/>
</dbReference>
<dbReference type="InterPro" id="IPR012659">
    <property type="entry name" value="CHP02444"/>
</dbReference>
<evidence type="ECO:0000313" key="3">
    <source>
        <dbReference type="Proteomes" id="UP000254889"/>
    </source>
</evidence>
<sequence>MERTEEKGQGRLRPARRRQRGALKPPARGDERSEKECSVLDCDNAFWRFSLAVYAQPGVGAECLALQGALDIDVNVLLFCAWLGAERKLVLGDEALAAIDAGVLGWHESVVRPLRAVRQTMKPMPEMADEAVKALRKEVAAVELRAEQIEQARLFEMADTVAHGATVEVGDAVEANVAAFLRRHAKGAESPSPPRLLIAAAAAYRPDPQRL</sequence>
<proteinExistence type="predicted"/>
<name>A0A346A394_9HYPH</name>
<dbReference type="Pfam" id="PF09523">
    <property type="entry name" value="DUF2390"/>
    <property type="match status" value="1"/>
</dbReference>
<gene>
    <name evidence="2" type="ORF">DW352_25815</name>
</gene>